<proteinExistence type="predicted"/>
<reference evidence="1" key="2">
    <citation type="journal article" date="2015" name="Fish Shellfish Immunol.">
        <title>Early steps in the European eel (Anguilla anguilla)-Vibrio vulnificus interaction in the gills: Role of the RtxA13 toxin.</title>
        <authorList>
            <person name="Callol A."/>
            <person name="Pajuelo D."/>
            <person name="Ebbesson L."/>
            <person name="Teles M."/>
            <person name="MacKenzie S."/>
            <person name="Amaro C."/>
        </authorList>
    </citation>
    <scope>NUCLEOTIDE SEQUENCE</scope>
</reference>
<organism evidence="1">
    <name type="scientific">Anguilla anguilla</name>
    <name type="common">European freshwater eel</name>
    <name type="synonym">Muraena anguilla</name>
    <dbReference type="NCBI Taxonomy" id="7936"/>
    <lineage>
        <taxon>Eukaryota</taxon>
        <taxon>Metazoa</taxon>
        <taxon>Chordata</taxon>
        <taxon>Craniata</taxon>
        <taxon>Vertebrata</taxon>
        <taxon>Euteleostomi</taxon>
        <taxon>Actinopterygii</taxon>
        <taxon>Neopterygii</taxon>
        <taxon>Teleostei</taxon>
        <taxon>Anguilliformes</taxon>
        <taxon>Anguillidae</taxon>
        <taxon>Anguilla</taxon>
    </lineage>
</organism>
<sequence length="66" mass="7707">MRWLLMGFTQPPKCVRFILMLSRVNLFIDWPQVLLSVQVIATAVLSQHKPNMVKEKMEKIIKPIIS</sequence>
<accession>A0A0E9WXS8</accession>
<protein>
    <submittedName>
        <fullName evidence="1">Uncharacterized protein</fullName>
    </submittedName>
</protein>
<reference evidence="1" key="1">
    <citation type="submission" date="2014-11" db="EMBL/GenBank/DDBJ databases">
        <authorList>
            <person name="Amaro Gonzalez C."/>
        </authorList>
    </citation>
    <scope>NUCLEOTIDE SEQUENCE</scope>
</reference>
<dbReference type="AlphaFoldDB" id="A0A0E9WXS8"/>
<name>A0A0E9WXS8_ANGAN</name>
<evidence type="ECO:0000313" key="1">
    <source>
        <dbReference type="EMBL" id="JAH94991.1"/>
    </source>
</evidence>
<dbReference type="EMBL" id="GBXM01013586">
    <property type="protein sequence ID" value="JAH94991.1"/>
    <property type="molecule type" value="Transcribed_RNA"/>
</dbReference>